<feature type="region of interest" description="Disordered" evidence="1">
    <location>
        <begin position="177"/>
        <end position="201"/>
    </location>
</feature>
<feature type="non-terminal residue" evidence="2">
    <location>
        <position position="313"/>
    </location>
</feature>
<protein>
    <submittedName>
        <fullName evidence="2">Uncharacterized protein</fullName>
    </submittedName>
</protein>
<feature type="region of interest" description="Disordered" evidence="1">
    <location>
        <begin position="215"/>
        <end position="260"/>
    </location>
</feature>
<comment type="caution">
    <text evidence="2">The sequence shown here is derived from an EMBL/GenBank/DDBJ whole genome shotgun (WGS) entry which is preliminary data.</text>
</comment>
<accession>A0ABN9Q5N9</accession>
<name>A0ABN9Q5N9_9DINO</name>
<reference evidence="2" key="1">
    <citation type="submission" date="2023-10" db="EMBL/GenBank/DDBJ databases">
        <authorList>
            <person name="Chen Y."/>
            <person name="Shah S."/>
            <person name="Dougan E. K."/>
            <person name="Thang M."/>
            <person name="Chan C."/>
        </authorList>
    </citation>
    <scope>NUCLEOTIDE SEQUENCE [LARGE SCALE GENOMIC DNA]</scope>
</reference>
<feature type="compositionally biased region" description="Polar residues" evidence="1">
    <location>
        <begin position="221"/>
        <end position="232"/>
    </location>
</feature>
<evidence type="ECO:0000313" key="3">
    <source>
        <dbReference type="Proteomes" id="UP001189429"/>
    </source>
</evidence>
<dbReference type="EMBL" id="CAUYUJ010002501">
    <property type="protein sequence ID" value="CAK0801056.1"/>
    <property type="molecule type" value="Genomic_DNA"/>
</dbReference>
<evidence type="ECO:0000313" key="2">
    <source>
        <dbReference type="EMBL" id="CAK0801056.1"/>
    </source>
</evidence>
<feature type="compositionally biased region" description="Basic and acidic residues" evidence="1">
    <location>
        <begin position="88"/>
        <end position="119"/>
    </location>
</feature>
<feature type="compositionally biased region" description="Basic and acidic residues" evidence="1">
    <location>
        <begin position="126"/>
        <end position="136"/>
    </location>
</feature>
<feature type="compositionally biased region" description="Basic residues" evidence="1">
    <location>
        <begin position="26"/>
        <end position="36"/>
    </location>
</feature>
<organism evidence="2 3">
    <name type="scientific">Prorocentrum cordatum</name>
    <dbReference type="NCBI Taxonomy" id="2364126"/>
    <lineage>
        <taxon>Eukaryota</taxon>
        <taxon>Sar</taxon>
        <taxon>Alveolata</taxon>
        <taxon>Dinophyceae</taxon>
        <taxon>Prorocentrales</taxon>
        <taxon>Prorocentraceae</taxon>
        <taxon>Prorocentrum</taxon>
    </lineage>
</organism>
<sequence length="313" mass="34273">SRWWRAARSRGERWRPGPRGRGSSSRGRRRPRRSRSRSWENRPSPPSKGPSKRPAEPSVRGGGAQSPPRASAEGKRPAAPSRVAAGRGTEEERREKLSAEREADEAMRRLQSKYARDEGAPAAAKAADEALAAEREKEDDDPEDANALGALALEAMLAGDMARYDQLNKRLEERQAALAAAGPAATGTADGVPELPPSKPQANVKILEEVDSAGRKRSLVESVQSGPSVRTQGRNKRGTANAVPSGKKNEKQAPGYYEDDNVSLDDLLKRERITGVQDYDHNLSSHILKKGSKFKMLEEDEDEAYALGWYESK</sequence>
<gene>
    <name evidence="2" type="ORF">PCOR1329_LOCUS9043</name>
</gene>
<dbReference type="Proteomes" id="UP001189429">
    <property type="component" value="Unassembled WGS sequence"/>
</dbReference>
<feature type="non-terminal residue" evidence="2">
    <location>
        <position position="1"/>
    </location>
</feature>
<feature type="compositionally biased region" description="Low complexity" evidence="1">
    <location>
        <begin position="177"/>
        <end position="189"/>
    </location>
</feature>
<proteinExistence type="predicted"/>
<keyword evidence="3" id="KW-1185">Reference proteome</keyword>
<feature type="region of interest" description="Disordered" evidence="1">
    <location>
        <begin position="1"/>
        <end position="143"/>
    </location>
</feature>
<evidence type="ECO:0000256" key="1">
    <source>
        <dbReference type="SAM" id="MobiDB-lite"/>
    </source>
</evidence>